<evidence type="ECO:0000313" key="1">
    <source>
        <dbReference type="EMBL" id="AXF39451.1"/>
    </source>
</evidence>
<reference evidence="2" key="1">
    <citation type="submission" date="2018-06" db="EMBL/GenBank/DDBJ databases">
        <authorList>
            <person name="Merrill B.D."/>
            <person name="Payne A.M."/>
            <person name="Hilton J.A."/>
            <person name="Ward A.T."/>
            <person name="Fajardo C.P."/>
            <person name="Velez K."/>
            <person name="Hope S."/>
            <person name="Tsourkas P.K."/>
        </authorList>
    </citation>
    <scope>NUCLEOTIDE SEQUENCE [LARGE SCALE GENOMIC DNA]</scope>
</reference>
<organism evidence="1 2">
    <name type="scientific">Paenibacillus phage Wanderer</name>
    <dbReference type="NCBI Taxonomy" id="2249779"/>
    <lineage>
        <taxon>Viruses</taxon>
        <taxon>Duplodnaviria</taxon>
        <taxon>Heunggongvirae</taxon>
        <taxon>Uroviricota</taxon>
        <taxon>Caudoviricetes</taxon>
        <taxon>Gochnauervirinae</taxon>
        <taxon>Wanderervirus</taxon>
        <taxon>Wanderervirus wanderer</taxon>
    </lineage>
</organism>
<name>A0A345ARJ7_9CAUD</name>
<keyword evidence="2" id="KW-1185">Reference proteome</keyword>
<dbReference type="EMBL" id="MH431930">
    <property type="protein sequence ID" value="AXF39451.1"/>
    <property type="molecule type" value="Genomic_DNA"/>
</dbReference>
<dbReference type="Proteomes" id="UP000255890">
    <property type="component" value="Segment"/>
</dbReference>
<accession>A0A345ARJ7</accession>
<evidence type="ECO:0000313" key="2">
    <source>
        <dbReference type="Proteomes" id="UP000255890"/>
    </source>
</evidence>
<proteinExistence type="predicted"/>
<sequence length="40" mass="4528">MSNLVDKLNELSMEELEAIIEQKIKDAEESFSFLTEPKGA</sequence>
<gene>
    <name evidence="1" type="ORF">WANDERER_34</name>
</gene>
<protein>
    <submittedName>
        <fullName evidence="1">Uncharacterized protein</fullName>
    </submittedName>
</protein>